<dbReference type="AlphaFoldDB" id="A0AAD7SM90"/>
<evidence type="ECO:0000313" key="2">
    <source>
        <dbReference type="Proteomes" id="UP001221898"/>
    </source>
</evidence>
<organism evidence="1 2">
    <name type="scientific">Aldrovandia affinis</name>
    <dbReference type="NCBI Taxonomy" id="143900"/>
    <lineage>
        <taxon>Eukaryota</taxon>
        <taxon>Metazoa</taxon>
        <taxon>Chordata</taxon>
        <taxon>Craniata</taxon>
        <taxon>Vertebrata</taxon>
        <taxon>Euteleostomi</taxon>
        <taxon>Actinopterygii</taxon>
        <taxon>Neopterygii</taxon>
        <taxon>Teleostei</taxon>
        <taxon>Notacanthiformes</taxon>
        <taxon>Halosauridae</taxon>
        <taxon>Aldrovandia</taxon>
    </lineage>
</organism>
<keyword evidence="2" id="KW-1185">Reference proteome</keyword>
<dbReference type="EMBL" id="JAINUG010000050">
    <property type="protein sequence ID" value="KAJ8405040.1"/>
    <property type="molecule type" value="Genomic_DNA"/>
</dbReference>
<accession>A0AAD7SM90</accession>
<gene>
    <name evidence="1" type="ORF">AAFF_G00329610</name>
</gene>
<name>A0AAD7SM90_9TELE</name>
<sequence>MKTRSQHIDGEVSGSWEPTSAAGTVSKLALRCPQSIWQAWPLWAIFTPQGANECGDIERRVKGTAHSAFRSGRRVLPLSPVVPAGRENLTAGGLSIAKHFHPYSPLPAAWRLLAARWRFRTRDGVTGVPIQSSTICGVAHPARRAGMAEKKSH</sequence>
<protein>
    <submittedName>
        <fullName evidence="1">Uncharacterized protein</fullName>
    </submittedName>
</protein>
<reference evidence="1" key="1">
    <citation type="journal article" date="2023" name="Science">
        <title>Genome structures resolve the early diversification of teleost fishes.</title>
        <authorList>
            <person name="Parey E."/>
            <person name="Louis A."/>
            <person name="Montfort J."/>
            <person name="Bouchez O."/>
            <person name="Roques C."/>
            <person name="Iampietro C."/>
            <person name="Lluch J."/>
            <person name="Castinel A."/>
            <person name="Donnadieu C."/>
            <person name="Desvignes T."/>
            <person name="Floi Bucao C."/>
            <person name="Jouanno E."/>
            <person name="Wen M."/>
            <person name="Mejri S."/>
            <person name="Dirks R."/>
            <person name="Jansen H."/>
            <person name="Henkel C."/>
            <person name="Chen W.J."/>
            <person name="Zahm M."/>
            <person name="Cabau C."/>
            <person name="Klopp C."/>
            <person name="Thompson A.W."/>
            <person name="Robinson-Rechavi M."/>
            <person name="Braasch I."/>
            <person name="Lecointre G."/>
            <person name="Bobe J."/>
            <person name="Postlethwait J.H."/>
            <person name="Berthelot C."/>
            <person name="Roest Crollius H."/>
            <person name="Guiguen Y."/>
        </authorList>
    </citation>
    <scope>NUCLEOTIDE SEQUENCE</scope>
    <source>
        <strain evidence="1">NC1722</strain>
    </source>
</reference>
<proteinExistence type="predicted"/>
<evidence type="ECO:0000313" key="1">
    <source>
        <dbReference type="EMBL" id="KAJ8405040.1"/>
    </source>
</evidence>
<comment type="caution">
    <text evidence="1">The sequence shown here is derived from an EMBL/GenBank/DDBJ whole genome shotgun (WGS) entry which is preliminary data.</text>
</comment>
<dbReference type="Proteomes" id="UP001221898">
    <property type="component" value="Unassembled WGS sequence"/>
</dbReference>